<organism evidence="1">
    <name type="scientific">Ganoderma boninense</name>
    <dbReference type="NCBI Taxonomy" id="34458"/>
    <lineage>
        <taxon>Eukaryota</taxon>
        <taxon>Fungi</taxon>
        <taxon>Dikarya</taxon>
        <taxon>Basidiomycota</taxon>
        <taxon>Agaricomycotina</taxon>
        <taxon>Agaricomycetes</taxon>
        <taxon>Polyporales</taxon>
        <taxon>Polyporaceae</taxon>
        <taxon>Ganoderma</taxon>
    </lineage>
</organism>
<evidence type="ECO:0000313" key="1">
    <source>
        <dbReference type="EMBL" id="VWO98311.1"/>
    </source>
</evidence>
<name>A0A5K1JZV6_9APHY</name>
<dbReference type="AlphaFoldDB" id="A0A5K1JZV6"/>
<sequence length="358" mass="40525">MIALLLSASDLKNLMVSCKAGHVAGAPVLYRSVEAWLDPIDFGRLQYEMENQPVSFLLTLVNSTLPHATLCLPSRFYAAHLVTFCYGSWSLACDYRAMPLLAEALRFTYRLQHLRLDISGESVPTLLDVFRRSSIIVTPSTLLPGSRPVDRHTLPCLRSVRTTRIAVADALMQHRVLHTVIVDMSIKWEVLAKFLRAAPPWDPTHLQRLSLYVDDHPPTDGMVEGMLNAFPRLEHLAIRVTAARTPRLLKDALRVLTELPVLGQSLRALSINHGSYFANYGVVLEDQRSIFAEGISMRPALREVVMGSSMWSRQTVFHAWSFSEFEDSFMGHWAWLEHRSEGQWAMSRDAVRAYHQFG</sequence>
<gene>
    <name evidence="1" type="primary">I1S0J9</name>
</gene>
<reference evidence="1" key="1">
    <citation type="submission" date="2019-10" db="EMBL/GenBank/DDBJ databases">
        <authorList>
            <person name="Nor Muhammad N."/>
        </authorList>
    </citation>
    <scope>NUCLEOTIDE SEQUENCE</scope>
</reference>
<dbReference type="EMBL" id="LR726869">
    <property type="protein sequence ID" value="VWO98311.1"/>
    <property type="molecule type" value="Genomic_DNA"/>
</dbReference>
<protein>
    <submittedName>
        <fullName evidence="1">N/A</fullName>
    </submittedName>
</protein>
<accession>A0A5K1JZV6</accession>
<proteinExistence type="predicted"/>